<feature type="region of interest" description="Disordered" evidence="1">
    <location>
        <begin position="1"/>
        <end position="20"/>
    </location>
</feature>
<evidence type="ECO:0000256" key="1">
    <source>
        <dbReference type="SAM" id="MobiDB-lite"/>
    </source>
</evidence>
<dbReference type="RefSeq" id="WP_188948874.1">
    <property type="nucleotide sequence ID" value="NZ_BMPH01000010.1"/>
</dbReference>
<comment type="caution">
    <text evidence="3">The sequence shown here is derived from an EMBL/GenBank/DDBJ whole genome shotgun (WGS) entry which is preliminary data.</text>
</comment>
<feature type="transmembrane region" description="Helical" evidence="2">
    <location>
        <begin position="130"/>
        <end position="148"/>
    </location>
</feature>
<dbReference type="EMBL" id="JAGIOJ010000001">
    <property type="protein sequence ID" value="MBP2400308.1"/>
    <property type="molecule type" value="Genomic_DNA"/>
</dbReference>
<keyword evidence="4" id="KW-1185">Reference proteome</keyword>
<accession>A0ABS4XUX4</accession>
<keyword evidence="2" id="KW-0812">Transmembrane</keyword>
<reference evidence="3 4" key="1">
    <citation type="submission" date="2021-03" db="EMBL/GenBank/DDBJ databases">
        <title>Sequencing the genomes of 1000 actinobacteria strains.</title>
        <authorList>
            <person name="Klenk H.-P."/>
        </authorList>
    </citation>
    <scope>NUCLEOTIDE SEQUENCE [LARGE SCALE GENOMIC DNA]</scope>
    <source>
        <strain evidence="3 4">DSM 20168</strain>
    </source>
</reference>
<dbReference type="Proteomes" id="UP001195422">
    <property type="component" value="Unassembled WGS sequence"/>
</dbReference>
<evidence type="ECO:0000256" key="2">
    <source>
        <dbReference type="SAM" id="Phobius"/>
    </source>
</evidence>
<evidence type="ECO:0000313" key="4">
    <source>
        <dbReference type="Proteomes" id="UP001195422"/>
    </source>
</evidence>
<keyword evidence="2" id="KW-0472">Membrane</keyword>
<evidence type="ECO:0000313" key="3">
    <source>
        <dbReference type="EMBL" id="MBP2400308.1"/>
    </source>
</evidence>
<protein>
    <recommendedName>
        <fullName evidence="5">DUF1707 domain-containing protein</fullName>
    </recommendedName>
</protein>
<name>A0ABS4XUX4_GLUPR</name>
<keyword evidence="2" id="KW-1133">Transmembrane helix</keyword>
<sequence length="155" mass="16564">MTKSEVAQNPKSGTNCNSCESNNKDLQDVEDIELAFEKFGQLTDAEVAQIAKTQKKIRDMGMAVPAGLPLPGPAAIVSCALTAIWVFRKGISKNQVIMQVTEVIVGCVGIPATSWVLIRVARLVWKYRKKIAAALAAAGLTASQLAPLRNAPYPG</sequence>
<gene>
    <name evidence="3" type="ORF">JOF39_003389</name>
</gene>
<evidence type="ECO:0008006" key="5">
    <source>
        <dbReference type="Google" id="ProtNLM"/>
    </source>
</evidence>
<feature type="transmembrane region" description="Helical" evidence="2">
    <location>
        <begin position="62"/>
        <end position="85"/>
    </location>
</feature>
<feature type="transmembrane region" description="Helical" evidence="2">
    <location>
        <begin position="97"/>
        <end position="118"/>
    </location>
</feature>
<proteinExistence type="predicted"/>
<organism evidence="3 4">
    <name type="scientific">Glutamicibacter protophormiae</name>
    <name type="common">Brevibacterium protophormiae</name>
    <dbReference type="NCBI Taxonomy" id="37930"/>
    <lineage>
        <taxon>Bacteria</taxon>
        <taxon>Bacillati</taxon>
        <taxon>Actinomycetota</taxon>
        <taxon>Actinomycetes</taxon>
        <taxon>Micrococcales</taxon>
        <taxon>Micrococcaceae</taxon>
        <taxon>Glutamicibacter</taxon>
    </lineage>
</organism>